<gene>
    <name evidence="2" type="ORF">DICPUDRAFT_82094</name>
</gene>
<feature type="domain" description="Monalysin Pore-forming" evidence="1">
    <location>
        <begin position="24"/>
        <end position="224"/>
    </location>
</feature>
<dbReference type="EMBL" id="GL871214">
    <property type="protein sequence ID" value="EGC32060.1"/>
    <property type="molecule type" value="Genomic_DNA"/>
</dbReference>
<accession>F0ZVH7</accession>
<dbReference type="PANTHER" id="PTHR35884">
    <property type="entry name" value="SMALL AGGREGATE FORMATION PROTEIN"/>
    <property type="match status" value="1"/>
</dbReference>
<protein>
    <recommendedName>
        <fullName evidence="1">Monalysin Pore-forming domain-containing protein</fullName>
    </recommendedName>
</protein>
<dbReference type="Proteomes" id="UP000001064">
    <property type="component" value="Unassembled WGS sequence"/>
</dbReference>
<dbReference type="RefSeq" id="XP_003291414.1">
    <property type="nucleotide sequence ID" value="XM_003291366.1"/>
</dbReference>
<evidence type="ECO:0000313" key="3">
    <source>
        <dbReference type="Proteomes" id="UP000001064"/>
    </source>
</evidence>
<dbReference type="KEGG" id="dpp:DICPUDRAFT_82094"/>
<keyword evidence="3" id="KW-1185">Reference proteome</keyword>
<dbReference type="AlphaFoldDB" id="F0ZVH7"/>
<evidence type="ECO:0000259" key="1">
    <source>
        <dbReference type="Pfam" id="PF18063"/>
    </source>
</evidence>
<dbReference type="VEuPathDB" id="AmoebaDB:DICPUDRAFT_82094"/>
<evidence type="ECO:0000313" key="2">
    <source>
        <dbReference type="EMBL" id="EGC32060.1"/>
    </source>
</evidence>
<reference evidence="3" key="1">
    <citation type="journal article" date="2011" name="Genome Biol.">
        <title>Comparative genomics of the social amoebae Dictyostelium discoideum and Dictyostelium purpureum.</title>
        <authorList>
            <consortium name="US DOE Joint Genome Institute (JGI-PGF)"/>
            <person name="Sucgang R."/>
            <person name="Kuo A."/>
            <person name="Tian X."/>
            <person name="Salerno W."/>
            <person name="Parikh A."/>
            <person name="Feasley C.L."/>
            <person name="Dalin E."/>
            <person name="Tu H."/>
            <person name="Huang E."/>
            <person name="Barry K."/>
            <person name="Lindquist E."/>
            <person name="Shapiro H."/>
            <person name="Bruce D."/>
            <person name="Schmutz J."/>
            <person name="Salamov A."/>
            <person name="Fey P."/>
            <person name="Gaudet P."/>
            <person name="Anjard C."/>
            <person name="Babu M.M."/>
            <person name="Basu S."/>
            <person name="Bushmanova Y."/>
            <person name="van der Wel H."/>
            <person name="Katoh-Kurasawa M."/>
            <person name="Dinh C."/>
            <person name="Coutinho P.M."/>
            <person name="Saito T."/>
            <person name="Elias M."/>
            <person name="Schaap P."/>
            <person name="Kay R.R."/>
            <person name="Henrissat B."/>
            <person name="Eichinger L."/>
            <person name="Rivero F."/>
            <person name="Putnam N.H."/>
            <person name="West C.M."/>
            <person name="Loomis W.F."/>
            <person name="Chisholm R.L."/>
            <person name="Shaulsky G."/>
            <person name="Strassmann J.E."/>
            <person name="Queller D.C."/>
            <person name="Kuspa A."/>
            <person name="Grigoriev I.V."/>
        </authorList>
    </citation>
    <scope>NUCLEOTIDE SEQUENCE [LARGE SCALE GENOMIC DNA]</scope>
    <source>
        <strain evidence="3">QSDP1</strain>
    </source>
</reference>
<sequence length="390" mass="43312">MEPQILNVCDCKNKACSADYSNLKIVSNNAEVLNNLQQKCGPDSAVLVKNKQSKQVYLKATEIDNISFETFPVTVYSKLIKTQCECSSDVQTLKGFVGENFKATNDLKDQIDDVISLMDNSFDVTSLYKYTIPITTDEPQKWHVQLCDGDHYIYQTILVYAFRTKKGNALLTSFKNLNSGITYYDSGIFTYFFAPVYRNDCNTLSRDACWKPADYSKLIGTLIQPGGYLENLCCSHGVTTPTNFGITATSVGGPYAFGTLKINDLVLHSNSRGLNTFAFSPNNLYDVKLNASDLFVDGKNTNSSQVFINRFNDLKQTVGSYIVVIAVDDTFTNMTPELLSFMSQNGISVQYRSSYVLIFKVIAAGQVQLLKNAQNVNQSSTSSTSITIKL</sequence>
<dbReference type="GeneID" id="10507594"/>
<dbReference type="InterPro" id="IPR038768">
    <property type="entry name" value="SmlA"/>
</dbReference>
<dbReference type="GO" id="GO:0031157">
    <property type="term" value="P:regulation of aggregate size involved in sorocarp development"/>
    <property type="evidence" value="ECO:0007669"/>
    <property type="project" value="InterPro"/>
</dbReference>
<organism evidence="2 3">
    <name type="scientific">Dictyostelium purpureum</name>
    <name type="common">Slime mold</name>
    <dbReference type="NCBI Taxonomy" id="5786"/>
    <lineage>
        <taxon>Eukaryota</taxon>
        <taxon>Amoebozoa</taxon>
        <taxon>Evosea</taxon>
        <taxon>Eumycetozoa</taxon>
        <taxon>Dictyostelia</taxon>
        <taxon>Dictyosteliales</taxon>
        <taxon>Dictyosteliaceae</taxon>
        <taxon>Dictyostelium</taxon>
    </lineage>
</organism>
<dbReference type="InParanoid" id="F0ZVH7"/>
<name>F0ZVH7_DICPU</name>
<dbReference type="PANTHER" id="PTHR35884:SF1">
    <property type="entry name" value="MONALYSIN BETA BARREL PORE-FORMING DOMAIN-CONTAINING PROTEIN-RELATED"/>
    <property type="match status" value="1"/>
</dbReference>
<dbReference type="InterPro" id="IPR040927">
    <property type="entry name" value="PF_Monalysin"/>
</dbReference>
<dbReference type="Pfam" id="PF18063">
    <property type="entry name" value="BB_PF"/>
    <property type="match status" value="1"/>
</dbReference>
<proteinExistence type="predicted"/>